<sequence>MIGLRWSASLPGSALPRDDGRRNLAMAKTLRLLMAGALAVAAVGGRNVAAAQDLATGGGEFGGGGRNRPGVAALEALRLPAGSRRGLLAESIWLHGIPARVLVFDAPLSTPELIRYLSAQQPALANLNVFSGQAILSGQVGQEQWVVHLEGLGSRRTAGSISAVSLLAAPDSATPAWLPAGGRLRLDVALTEEGVRVSERIWQYAQPPGQLAAQLEERLLQNGWRRLPVSEDSAHWWVRSGSRMRLSLVPLDGGSGLLVSGRAP</sequence>
<name>A0A424WB45_ALCXX</name>
<comment type="caution">
    <text evidence="1">The sequence shown here is derived from an EMBL/GenBank/DDBJ whole genome shotgun (WGS) entry which is preliminary data.</text>
</comment>
<dbReference type="EMBL" id="QVXO01000026">
    <property type="protein sequence ID" value="RPJ90445.1"/>
    <property type="molecule type" value="Genomic_DNA"/>
</dbReference>
<organism evidence="1 2">
    <name type="scientific">Alcaligenes xylosoxydans xylosoxydans</name>
    <name type="common">Achromobacter xylosoxidans</name>
    <dbReference type="NCBI Taxonomy" id="85698"/>
    <lineage>
        <taxon>Bacteria</taxon>
        <taxon>Pseudomonadati</taxon>
        <taxon>Pseudomonadota</taxon>
        <taxon>Betaproteobacteria</taxon>
        <taxon>Burkholderiales</taxon>
        <taxon>Alcaligenaceae</taxon>
        <taxon>Achromobacter</taxon>
    </lineage>
</organism>
<dbReference type="OrthoDB" id="8655405at2"/>
<protein>
    <submittedName>
        <fullName evidence="1">Uncharacterized protein</fullName>
    </submittedName>
</protein>
<accession>A0A424WB45</accession>
<proteinExistence type="predicted"/>
<evidence type="ECO:0000313" key="2">
    <source>
        <dbReference type="Proteomes" id="UP000285324"/>
    </source>
</evidence>
<evidence type="ECO:0000313" key="1">
    <source>
        <dbReference type="EMBL" id="RPJ90445.1"/>
    </source>
</evidence>
<gene>
    <name evidence="1" type="ORF">DY367_17440</name>
</gene>
<dbReference type="Proteomes" id="UP000285324">
    <property type="component" value="Unassembled WGS sequence"/>
</dbReference>
<dbReference type="AlphaFoldDB" id="A0A424WB45"/>
<reference evidence="1 2" key="1">
    <citation type="submission" date="2018-08" db="EMBL/GenBank/DDBJ databases">
        <title>Achromobacter xylosoxidans Genome sequencing and assembly.</title>
        <authorList>
            <person name="Wang R."/>
            <person name="Rensing C."/>
            <person name="Li Y."/>
        </authorList>
    </citation>
    <scope>NUCLEOTIDE SEQUENCE [LARGE SCALE GENOMIC DNA]</scope>
    <source>
        <strain evidence="1 2">GD003A</strain>
    </source>
</reference>